<keyword evidence="2" id="KW-1185">Reference proteome</keyword>
<dbReference type="EMBL" id="QEKI01000004">
    <property type="protein sequence ID" value="PVY41845.1"/>
    <property type="molecule type" value="Genomic_DNA"/>
</dbReference>
<reference evidence="1 2" key="1">
    <citation type="submission" date="2018-04" db="EMBL/GenBank/DDBJ databases">
        <title>Genomic Encyclopedia of Type Strains, Phase IV (KMG-IV): sequencing the most valuable type-strain genomes for metagenomic binning, comparative biology and taxonomic classification.</title>
        <authorList>
            <person name="Goeker M."/>
        </authorList>
    </citation>
    <scope>NUCLEOTIDE SEQUENCE [LARGE SCALE GENOMIC DNA]</scope>
    <source>
        <strain evidence="1 2">DSM 100231</strain>
    </source>
</reference>
<dbReference type="Proteomes" id="UP000245466">
    <property type="component" value="Unassembled WGS sequence"/>
</dbReference>
<accession>A0A2U1AZJ5</accession>
<protein>
    <submittedName>
        <fullName evidence="1">Uncharacterized protein</fullName>
    </submittedName>
</protein>
<dbReference type="Gene3D" id="3.90.1150.10">
    <property type="entry name" value="Aspartate Aminotransferase, domain 1"/>
    <property type="match status" value="1"/>
</dbReference>
<dbReference type="AlphaFoldDB" id="A0A2U1AZJ5"/>
<dbReference type="InterPro" id="IPR015422">
    <property type="entry name" value="PyrdxlP-dep_Trfase_small"/>
</dbReference>
<name>A0A2U1AZJ5_9BACT</name>
<dbReference type="RefSeq" id="WP_207774879.1">
    <property type="nucleotide sequence ID" value="NZ_QEKI01000004.1"/>
</dbReference>
<evidence type="ECO:0000313" key="1">
    <source>
        <dbReference type="EMBL" id="PVY41845.1"/>
    </source>
</evidence>
<proteinExistence type="predicted"/>
<organism evidence="1 2">
    <name type="scientific">Pontibacter virosus</name>
    <dbReference type="NCBI Taxonomy" id="1765052"/>
    <lineage>
        <taxon>Bacteria</taxon>
        <taxon>Pseudomonadati</taxon>
        <taxon>Bacteroidota</taxon>
        <taxon>Cytophagia</taxon>
        <taxon>Cytophagales</taxon>
        <taxon>Hymenobacteraceae</taxon>
        <taxon>Pontibacter</taxon>
    </lineage>
</organism>
<sequence length="75" mass="8629">MPATQVPYFAFRGFPAGINQQTEEAYTYLRYKKESYPVAEELADTSLGLPLFPGMMEAEQDVVVTYSHTFFERHD</sequence>
<comment type="caution">
    <text evidence="1">The sequence shown here is derived from an EMBL/GenBank/DDBJ whole genome shotgun (WGS) entry which is preliminary data.</text>
</comment>
<gene>
    <name evidence="1" type="ORF">C8E01_104217</name>
</gene>
<evidence type="ECO:0000313" key="2">
    <source>
        <dbReference type="Proteomes" id="UP000245466"/>
    </source>
</evidence>